<feature type="transmembrane region" description="Helical" evidence="8">
    <location>
        <begin position="27"/>
        <end position="48"/>
    </location>
</feature>
<dbReference type="NCBIfam" id="TIGR01569">
    <property type="entry name" value="A_tha_TIGR01569"/>
    <property type="match status" value="1"/>
</dbReference>
<proteinExistence type="inferred from homology"/>
<comment type="subcellular location">
    <subcellularLocation>
        <location evidence="1 8">Cell membrane</location>
        <topology evidence="1 8">Multi-pass membrane protein</topology>
    </subcellularLocation>
</comment>
<keyword evidence="11" id="KW-1185">Reference proteome</keyword>
<comment type="subunit">
    <text evidence="3 8">Homodimer and heterodimers.</text>
</comment>
<comment type="caution">
    <text evidence="10">The sequence shown here is derived from an EMBL/GenBank/DDBJ whole genome shotgun (WGS) entry which is preliminary data.</text>
</comment>
<dbReference type="PANTHER" id="PTHR36488">
    <property type="entry name" value="CASP-LIKE PROTEIN 1U1"/>
    <property type="match status" value="1"/>
</dbReference>
<evidence type="ECO:0000256" key="2">
    <source>
        <dbReference type="ARBA" id="ARBA00007651"/>
    </source>
</evidence>
<feature type="transmembrane region" description="Helical" evidence="8">
    <location>
        <begin position="145"/>
        <end position="169"/>
    </location>
</feature>
<dbReference type="InterPro" id="IPR044173">
    <property type="entry name" value="CASPL"/>
</dbReference>
<organism evidence="10 11">
    <name type="scientific">Zingiber officinale</name>
    <name type="common">Ginger</name>
    <name type="synonym">Amomum zingiber</name>
    <dbReference type="NCBI Taxonomy" id="94328"/>
    <lineage>
        <taxon>Eukaryota</taxon>
        <taxon>Viridiplantae</taxon>
        <taxon>Streptophyta</taxon>
        <taxon>Embryophyta</taxon>
        <taxon>Tracheophyta</taxon>
        <taxon>Spermatophyta</taxon>
        <taxon>Magnoliopsida</taxon>
        <taxon>Liliopsida</taxon>
        <taxon>Zingiberales</taxon>
        <taxon>Zingiberaceae</taxon>
        <taxon>Zingiber</taxon>
    </lineage>
</organism>
<feature type="transmembrane region" description="Helical" evidence="8">
    <location>
        <begin position="72"/>
        <end position="94"/>
    </location>
</feature>
<protein>
    <recommendedName>
        <fullName evidence="8">CASP-like protein</fullName>
    </recommendedName>
</protein>
<evidence type="ECO:0000256" key="3">
    <source>
        <dbReference type="ARBA" id="ARBA00011489"/>
    </source>
</evidence>
<feature type="transmembrane region" description="Helical" evidence="8">
    <location>
        <begin position="106"/>
        <end position="125"/>
    </location>
</feature>
<comment type="similarity">
    <text evidence="2 8">Belongs to the Casparian strip membrane proteins (CASP) family.</text>
</comment>
<evidence type="ECO:0000256" key="1">
    <source>
        <dbReference type="ARBA" id="ARBA00004651"/>
    </source>
</evidence>
<evidence type="ECO:0000256" key="4">
    <source>
        <dbReference type="ARBA" id="ARBA00022475"/>
    </source>
</evidence>
<dbReference type="GO" id="GO:0005886">
    <property type="term" value="C:plasma membrane"/>
    <property type="evidence" value="ECO:0007669"/>
    <property type="project" value="UniProtKB-SubCell"/>
</dbReference>
<evidence type="ECO:0000256" key="6">
    <source>
        <dbReference type="ARBA" id="ARBA00022989"/>
    </source>
</evidence>
<reference evidence="10 11" key="1">
    <citation type="submission" date="2020-08" db="EMBL/GenBank/DDBJ databases">
        <title>Plant Genome Project.</title>
        <authorList>
            <person name="Zhang R.-G."/>
        </authorList>
    </citation>
    <scope>NUCLEOTIDE SEQUENCE [LARGE SCALE GENOMIC DNA]</scope>
    <source>
        <tissue evidence="10">Rhizome</tissue>
    </source>
</reference>
<dbReference type="Pfam" id="PF04535">
    <property type="entry name" value="CASP_dom"/>
    <property type="match status" value="1"/>
</dbReference>
<evidence type="ECO:0000313" key="10">
    <source>
        <dbReference type="EMBL" id="KAG6536509.1"/>
    </source>
</evidence>
<sequence>MNSMEIGEAKRGQEEAKRSFCGKYRKILFFLRLLAALAALVASVLMGVNEQTSLVAGFAIKASYDSSPTFKFFVIGNAIVCAYLFVSLLPLVYNSLEGCAIDILDLVHLTLLMASASSATAIGYVSKYGNEKIGWMKVCPFVEDFCRLSLLSVACSYAALLLFFSICALSRTNIPSR</sequence>
<keyword evidence="5 8" id="KW-0812">Transmembrane</keyword>
<evidence type="ECO:0000259" key="9">
    <source>
        <dbReference type="Pfam" id="PF04535"/>
    </source>
</evidence>
<gene>
    <name evidence="10" type="ORF">ZIOFF_001567</name>
</gene>
<evidence type="ECO:0000256" key="5">
    <source>
        <dbReference type="ARBA" id="ARBA00022692"/>
    </source>
</evidence>
<dbReference type="InterPro" id="IPR006702">
    <property type="entry name" value="CASP_dom"/>
</dbReference>
<accession>A0A8J5IK85</accession>
<evidence type="ECO:0000256" key="7">
    <source>
        <dbReference type="ARBA" id="ARBA00023136"/>
    </source>
</evidence>
<dbReference type="PANTHER" id="PTHR36488:SF8">
    <property type="entry name" value="CASP-LIKE PROTEIN 1U1"/>
    <property type="match status" value="1"/>
</dbReference>
<name>A0A8J5IK85_ZINOF</name>
<feature type="domain" description="Casparian strip membrane protein" evidence="9">
    <location>
        <begin position="24"/>
        <end position="161"/>
    </location>
</feature>
<keyword evidence="4 8" id="KW-1003">Cell membrane</keyword>
<dbReference type="InterPro" id="IPR006459">
    <property type="entry name" value="CASP/CASPL"/>
</dbReference>
<dbReference type="Proteomes" id="UP000734854">
    <property type="component" value="Unassembled WGS sequence"/>
</dbReference>
<dbReference type="EMBL" id="JACMSC010000001">
    <property type="protein sequence ID" value="KAG6536509.1"/>
    <property type="molecule type" value="Genomic_DNA"/>
</dbReference>
<evidence type="ECO:0000256" key="8">
    <source>
        <dbReference type="RuleBase" id="RU361233"/>
    </source>
</evidence>
<dbReference type="AlphaFoldDB" id="A0A8J5IK85"/>
<evidence type="ECO:0000313" key="11">
    <source>
        <dbReference type="Proteomes" id="UP000734854"/>
    </source>
</evidence>
<keyword evidence="6 8" id="KW-1133">Transmembrane helix</keyword>
<keyword evidence="7 8" id="KW-0472">Membrane</keyword>